<dbReference type="PANTHER" id="PTHR37543">
    <property type="entry name" value="CCCH ZINC FINGER DNA BINDING PROTEIN (AFU_ORTHOLOGUE AFUA_5G12760)"/>
    <property type="match status" value="1"/>
</dbReference>
<keyword evidence="1" id="KW-0479">Metal-binding</keyword>
<dbReference type="InterPro" id="IPR000571">
    <property type="entry name" value="Znf_CCCH"/>
</dbReference>
<dbReference type="AlphaFoldDB" id="A0A550CTX6"/>
<keyword evidence="2" id="KW-0175">Coiled coil</keyword>
<reference evidence="4 5" key="1">
    <citation type="journal article" date="2019" name="New Phytol.">
        <title>Comparative genomics reveals unique wood-decay strategies and fruiting body development in the Schizophyllaceae.</title>
        <authorList>
            <person name="Almasi E."/>
            <person name="Sahu N."/>
            <person name="Krizsan K."/>
            <person name="Balint B."/>
            <person name="Kovacs G.M."/>
            <person name="Kiss B."/>
            <person name="Cseklye J."/>
            <person name="Drula E."/>
            <person name="Henrissat B."/>
            <person name="Nagy I."/>
            <person name="Chovatia M."/>
            <person name="Adam C."/>
            <person name="LaButti K."/>
            <person name="Lipzen A."/>
            <person name="Riley R."/>
            <person name="Grigoriev I.V."/>
            <person name="Nagy L.G."/>
        </authorList>
    </citation>
    <scope>NUCLEOTIDE SEQUENCE [LARGE SCALE GENOMIC DNA]</scope>
    <source>
        <strain evidence="4 5">NL-1724</strain>
    </source>
</reference>
<feature type="domain" description="C3H1-type" evidence="3">
    <location>
        <begin position="357"/>
        <end position="385"/>
    </location>
</feature>
<dbReference type="InterPro" id="IPR057683">
    <property type="entry name" value="DUF7923"/>
</dbReference>
<dbReference type="PANTHER" id="PTHR37543:SF1">
    <property type="entry name" value="CCCH ZINC FINGER DNA BINDING PROTEIN (AFU_ORTHOLOGUE AFUA_5G12760)"/>
    <property type="match status" value="1"/>
</dbReference>
<feature type="coiled-coil region" evidence="2">
    <location>
        <begin position="32"/>
        <end position="77"/>
    </location>
</feature>
<evidence type="ECO:0000256" key="1">
    <source>
        <dbReference type="PROSITE-ProRule" id="PRU00723"/>
    </source>
</evidence>
<keyword evidence="1" id="KW-0863">Zinc-finger</keyword>
<sequence length="425" mass="46551">MASVDAIQATHRAWDDAFARILSLSSSTYKQNVELTNRVADLELEVALWKQAHSAALETAQRDSKAHNVQIATLNRQISSQSIFQTPQACPLIFCVINGDTNIFAPSFLARGQEGGRAVAQELTKRIAENLSGQDIHYFTRLSFWTILYVDKRNLLQTVTDRTICTSEQLDGFLLGFSQSSYRFSVVETTDSENAPRINEFLKTFLCLPQTLRVFFGAGRDLGRYASLISDLEREQLLGKVTLLRGSNDANVDDSLLVPTLTTDILIAEDASLVIKRPSPLAVSGTRYISNGGLISPQSPPKPAQGRLIDPTLPLHKQNPPPCNEHYLMTCTKGPGVCKYGHDYVLTQDQLASLAANAKKAPCNWLKNGVQCPFGDKCCWGHVCPNGPSCFHLGKGKCWFKGETMHPLLDHTSNFAAAGGPGPSA</sequence>
<dbReference type="EMBL" id="VDMD01000002">
    <property type="protein sequence ID" value="TRM68242.1"/>
    <property type="molecule type" value="Genomic_DNA"/>
</dbReference>
<proteinExistence type="predicted"/>
<evidence type="ECO:0000313" key="4">
    <source>
        <dbReference type="EMBL" id="TRM68242.1"/>
    </source>
</evidence>
<keyword evidence="1" id="KW-0862">Zinc</keyword>
<accession>A0A550CTX6</accession>
<evidence type="ECO:0000313" key="5">
    <source>
        <dbReference type="Proteomes" id="UP000320762"/>
    </source>
</evidence>
<keyword evidence="5" id="KW-1185">Reference proteome</keyword>
<gene>
    <name evidence="4" type="ORF">BD626DRAFT_113332</name>
</gene>
<protein>
    <recommendedName>
        <fullName evidence="3">C3H1-type domain-containing protein</fullName>
    </recommendedName>
</protein>
<dbReference type="OrthoDB" id="2270193at2759"/>
<dbReference type="Pfam" id="PF25540">
    <property type="entry name" value="DUF7923"/>
    <property type="match status" value="1"/>
</dbReference>
<organism evidence="4 5">
    <name type="scientific">Schizophyllum amplum</name>
    <dbReference type="NCBI Taxonomy" id="97359"/>
    <lineage>
        <taxon>Eukaryota</taxon>
        <taxon>Fungi</taxon>
        <taxon>Dikarya</taxon>
        <taxon>Basidiomycota</taxon>
        <taxon>Agaricomycotina</taxon>
        <taxon>Agaricomycetes</taxon>
        <taxon>Agaricomycetidae</taxon>
        <taxon>Agaricales</taxon>
        <taxon>Schizophyllaceae</taxon>
        <taxon>Schizophyllum</taxon>
    </lineage>
</organism>
<dbReference type="Proteomes" id="UP000320762">
    <property type="component" value="Unassembled WGS sequence"/>
</dbReference>
<dbReference type="GO" id="GO:0008270">
    <property type="term" value="F:zinc ion binding"/>
    <property type="evidence" value="ECO:0007669"/>
    <property type="project" value="UniProtKB-KW"/>
</dbReference>
<dbReference type="PROSITE" id="PS50103">
    <property type="entry name" value="ZF_C3H1"/>
    <property type="match status" value="1"/>
</dbReference>
<name>A0A550CTX6_9AGAR</name>
<evidence type="ECO:0000259" key="3">
    <source>
        <dbReference type="PROSITE" id="PS50103"/>
    </source>
</evidence>
<evidence type="ECO:0000256" key="2">
    <source>
        <dbReference type="SAM" id="Coils"/>
    </source>
</evidence>
<feature type="zinc finger region" description="C3H1-type" evidence="1">
    <location>
        <begin position="357"/>
        <end position="385"/>
    </location>
</feature>
<comment type="caution">
    <text evidence="4">The sequence shown here is derived from an EMBL/GenBank/DDBJ whole genome shotgun (WGS) entry which is preliminary data.</text>
</comment>